<evidence type="ECO:0000256" key="1">
    <source>
        <dbReference type="SAM" id="Phobius"/>
    </source>
</evidence>
<accession>A0A5N0UYD0</accession>
<protein>
    <submittedName>
        <fullName evidence="2">DUF4389 domain-containing protein</fullName>
    </submittedName>
</protein>
<keyword evidence="3" id="KW-1185">Reference proteome</keyword>
<sequence>METRKPFPVRVEAEPAGHLSRWLWLVKWLLAVPHYFVLALLWVAFAVLTVAAFFAILVTGRYPRAIFDFNVGVLRWSWRVHYYAYAALGTDAYPPFTLAEVPTYPARLEVDYPDRLSRGLVLVKWLIGLPHYLIAALFAGGGIWVSEQSWPGHFQWAAGGLIGVLVLVAGVVLLVTGSYPKPVYDFVLGMDRWVVRAGAYAALMTDVYPPFRLDLGGTDPGGPGRPGEGARWPVHRWTGGRVTSVVAGAVLALAAMGLLTGGGTLLWADQAGRDADGYVSVSDSFHTSEYALATGPVTLDGWDSPADLFGDVRLRVSATDAGTPLFVGIAASADAGRYLAGVGHTTVRDVSSGAVSVHSGSAPAVLPEDAGIWVARSSGPGPRTVQWPLRPGNWTAVVLHPDGTPGLDVRAEAGATVPGLTWIATGVLVGGAVFLVCGVLLIAVPVHRASRGKQADTPAGSR</sequence>
<dbReference type="AlphaFoldDB" id="A0A5N0UYD0"/>
<feature type="transmembrane region" description="Helical" evidence="1">
    <location>
        <begin position="125"/>
        <end position="144"/>
    </location>
</feature>
<keyword evidence="1" id="KW-0472">Membrane</keyword>
<feature type="transmembrane region" description="Helical" evidence="1">
    <location>
        <begin position="35"/>
        <end position="58"/>
    </location>
</feature>
<proteinExistence type="predicted"/>
<dbReference type="EMBL" id="VMNW02000041">
    <property type="protein sequence ID" value="KAA9157459.1"/>
    <property type="molecule type" value="Genomic_DNA"/>
</dbReference>
<evidence type="ECO:0000313" key="3">
    <source>
        <dbReference type="Proteomes" id="UP000319769"/>
    </source>
</evidence>
<organism evidence="2 3">
    <name type="scientific">Amycolatopsis acidicola</name>
    <dbReference type="NCBI Taxonomy" id="2596893"/>
    <lineage>
        <taxon>Bacteria</taxon>
        <taxon>Bacillati</taxon>
        <taxon>Actinomycetota</taxon>
        <taxon>Actinomycetes</taxon>
        <taxon>Pseudonocardiales</taxon>
        <taxon>Pseudonocardiaceae</taxon>
        <taxon>Amycolatopsis</taxon>
    </lineage>
</organism>
<name>A0A5N0UYD0_9PSEU</name>
<reference evidence="2" key="1">
    <citation type="submission" date="2019-09" db="EMBL/GenBank/DDBJ databases">
        <authorList>
            <person name="Teo W.F.A."/>
            <person name="Duangmal K."/>
        </authorList>
    </citation>
    <scope>NUCLEOTIDE SEQUENCE [LARGE SCALE GENOMIC DNA]</scope>
    <source>
        <strain evidence="2">K81G1</strain>
    </source>
</reference>
<dbReference type="Proteomes" id="UP000319769">
    <property type="component" value="Unassembled WGS sequence"/>
</dbReference>
<comment type="caution">
    <text evidence="2">The sequence shown here is derived from an EMBL/GenBank/DDBJ whole genome shotgun (WGS) entry which is preliminary data.</text>
</comment>
<keyword evidence="1" id="KW-1133">Transmembrane helix</keyword>
<evidence type="ECO:0000313" key="2">
    <source>
        <dbReference type="EMBL" id="KAA9157459.1"/>
    </source>
</evidence>
<dbReference type="InterPro" id="IPR025498">
    <property type="entry name" value="DUF4389"/>
</dbReference>
<feature type="transmembrane region" description="Helical" evidence="1">
    <location>
        <begin position="245"/>
        <end position="268"/>
    </location>
</feature>
<feature type="transmembrane region" description="Helical" evidence="1">
    <location>
        <begin position="156"/>
        <end position="175"/>
    </location>
</feature>
<dbReference type="RefSeq" id="WP_144760759.1">
    <property type="nucleotide sequence ID" value="NZ_VMNW02000041.1"/>
</dbReference>
<feature type="transmembrane region" description="Helical" evidence="1">
    <location>
        <begin position="422"/>
        <end position="444"/>
    </location>
</feature>
<gene>
    <name evidence="2" type="ORF">FPZ12_025135</name>
</gene>
<keyword evidence="1" id="KW-0812">Transmembrane</keyword>
<dbReference type="OrthoDB" id="156718at2"/>
<dbReference type="Pfam" id="PF14333">
    <property type="entry name" value="DUF4389"/>
    <property type="match status" value="2"/>
</dbReference>